<evidence type="ECO:0000259" key="3">
    <source>
        <dbReference type="Pfam" id="PF16539"/>
    </source>
</evidence>
<keyword evidence="4" id="KW-0966">Cell projection</keyword>
<organism evidence="4 5">
    <name type="scientific">Marinobacter xestospongiae</name>
    <dbReference type="NCBI Taxonomy" id="994319"/>
    <lineage>
        <taxon>Bacteria</taxon>
        <taxon>Pseudomonadati</taxon>
        <taxon>Pseudomonadota</taxon>
        <taxon>Gammaproteobacteria</taxon>
        <taxon>Pseudomonadales</taxon>
        <taxon>Marinobacteraceae</taxon>
        <taxon>Marinobacter</taxon>
    </lineage>
</organism>
<keyword evidence="5" id="KW-1185">Reference proteome</keyword>
<proteinExistence type="predicted"/>
<comment type="caution">
    <text evidence="4">The sequence shown here is derived from an EMBL/GenBank/DDBJ whole genome shotgun (WGS) entry which is preliminary data.</text>
</comment>
<dbReference type="InterPro" id="IPR032386">
    <property type="entry name" value="FlgT_M"/>
</dbReference>
<evidence type="ECO:0000256" key="1">
    <source>
        <dbReference type="SAM" id="MobiDB-lite"/>
    </source>
</evidence>
<reference evidence="4 5" key="1">
    <citation type="submission" date="2023-10" db="EMBL/GenBank/DDBJ databases">
        <title>Characteristics and mechanism of a salt-tolerant marine origin heterotrophic nitrifying- aerobic denitrifying bacteria Marinobacter xestospongiae HN1.</title>
        <authorList>
            <person name="Qi R."/>
        </authorList>
    </citation>
    <scope>NUCLEOTIDE SEQUENCE [LARGE SCALE GENOMIC DNA]</scope>
    <source>
        <strain evidence="4 5">HN1</strain>
    </source>
</reference>
<feature type="region of interest" description="Disordered" evidence="1">
    <location>
        <begin position="93"/>
        <end position="153"/>
    </location>
</feature>
<dbReference type="EMBL" id="JAWIIJ010000013">
    <property type="protein sequence ID" value="MDV2080335.1"/>
    <property type="molecule type" value="Genomic_DNA"/>
</dbReference>
<feature type="signal peptide" evidence="2">
    <location>
        <begin position="1"/>
        <end position="32"/>
    </location>
</feature>
<feature type="chain" id="PRO_5046472042" evidence="2">
    <location>
        <begin position="33"/>
        <end position="543"/>
    </location>
</feature>
<dbReference type="Gene3D" id="3.40.50.10610">
    <property type="entry name" value="ABC-type transport auxiliary lipoprotein component"/>
    <property type="match status" value="1"/>
</dbReference>
<keyword evidence="2" id="KW-0732">Signal</keyword>
<keyword evidence="4" id="KW-0282">Flagellum</keyword>
<protein>
    <submittedName>
        <fullName evidence="4">Flagella assembly protein FlgT middle domain-containing protein</fullName>
    </submittedName>
</protein>
<dbReference type="RefSeq" id="WP_316974754.1">
    <property type="nucleotide sequence ID" value="NZ_JAWIIJ010000013.1"/>
</dbReference>
<dbReference type="Pfam" id="PF16539">
    <property type="entry name" value="FlgT_M"/>
    <property type="match status" value="1"/>
</dbReference>
<keyword evidence="4" id="KW-0969">Cilium</keyword>
<evidence type="ECO:0000313" key="5">
    <source>
        <dbReference type="Proteomes" id="UP001269819"/>
    </source>
</evidence>
<evidence type="ECO:0000313" key="4">
    <source>
        <dbReference type="EMBL" id="MDV2080335.1"/>
    </source>
</evidence>
<dbReference type="Proteomes" id="UP001269819">
    <property type="component" value="Unassembled WGS sequence"/>
</dbReference>
<name>A0ABU3W1C3_9GAMM</name>
<gene>
    <name evidence="4" type="ORF">RYS15_16730</name>
</gene>
<accession>A0ABU3W1C3</accession>
<evidence type="ECO:0000256" key="2">
    <source>
        <dbReference type="SAM" id="SignalP"/>
    </source>
</evidence>
<sequence>MRIRQVSQARFRRITAVIGAMALALAPVSLQAEEQDQDMLTEQTEDFLADRSSVGALVGGILAGAAFANPFAPLGGTILGFFVGKSTDYSEDESEARSVAQRRGFAPSGSDGQPVAALALSGGEAGTGEALSLSESTPTVAPVSVEPSSQPADDRLVSLERGTMISTESASAASTPRPAAEQDDVADITVTAAPAGLPMQRTRQGAGAASGADAAETYEPIHPIITEDVGGTQEKLDELAAIIRAEQGRPEFVPHERCPSNRAPGYRKKIAVAGFAVETPEQGVLGGFEQPGQRVSELLYQRFQQAHQVQPYAAPQQLMYASLEQTPHWTEFDNRLRDYSAVSRQMGVQFVVSGVIRNLGVRNGEAWDTSVYSGLQRRWSGADTTRDFVVDVVVHDGYTGRVVIEKRYAASGRWDLPRTERAGFGSARFMSTGYGVAVDNLLADISDDITDKIACQPMLVPILEVKGRDLLLDIGTKSGLLPGARMELVRSETSLIRPDAPPQLWETGVELHIHSLSLDTSRAWMPQTGGELNIQQGDYAVIY</sequence>
<feature type="domain" description="Flagellar assembly protein T middle" evidence="3">
    <location>
        <begin position="263"/>
        <end position="422"/>
    </location>
</feature>